<dbReference type="Proteomes" id="UP001597041">
    <property type="component" value="Unassembled WGS sequence"/>
</dbReference>
<dbReference type="EMBL" id="JBHTKK010000006">
    <property type="protein sequence ID" value="MFD1065764.1"/>
    <property type="molecule type" value="Genomic_DNA"/>
</dbReference>
<evidence type="ECO:0000313" key="3">
    <source>
        <dbReference type="Proteomes" id="UP001597041"/>
    </source>
</evidence>
<name>A0ABW3NDQ8_9BACI</name>
<comment type="caution">
    <text evidence="2">The sequence shown here is derived from an EMBL/GenBank/DDBJ whole genome shotgun (WGS) entry which is preliminary data.</text>
</comment>
<protein>
    <submittedName>
        <fullName evidence="2">Uncharacterized protein</fullName>
    </submittedName>
</protein>
<accession>A0ABW3NDQ8</accession>
<feature type="compositionally biased region" description="Basic and acidic residues" evidence="1">
    <location>
        <begin position="47"/>
        <end position="56"/>
    </location>
</feature>
<evidence type="ECO:0000313" key="2">
    <source>
        <dbReference type="EMBL" id="MFD1065764.1"/>
    </source>
</evidence>
<organism evidence="2 3">
    <name type="scientific">Oceanobacillus locisalsi</name>
    <dbReference type="NCBI Taxonomy" id="546107"/>
    <lineage>
        <taxon>Bacteria</taxon>
        <taxon>Bacillati</taxon>
        <taxon>Bacillota</taxon>
        <taxon>Bacilli</taxon>
        <taxon>Bacillales</taxon>
        <taxon>Bacillaceae</taxon>
        <taxon>Oceanobacillus</taxon>
    </lineage>
</organism>
<feature type="region of interest" description="Disordered" evidence="1">
    <location>
        <begin position="36"/>
        <end position="56"/>
    </location>
</feature>
<gene>
    <name evidence="2" type="ORF">ACFQ19_06975</name>
</gene>
<evidence type="ECO:0000256" key="1">
    <source>
        <dbReference type="SAM" id="MobiDB-lite"/>
    </source>
</evidence>
<proteinExistence type="predicted"/>
<keyword evidence="3" id="KW-1185">Reference proteome</keyword>
<reference evidence="3" key="1">
    <citation type="journal article" date="2019" name="Int. J. Syst. Evol. Microbiol.">
        <title>The Global Catalogue of Microorganisms (GCM) 10K type strain sequencing project: providing services to taxonomists for standard genome sequencing and annotation.</title>
        <authorList>
            <consortium name="The Broad Institute Genomics Platform"/>
            <consortium name="The Broad Institute Genome Sequencing Center for Infectious Disease"/>
            <person name="Wu L."/>
            <person name="Ma J."/>
        </authorList>
    </citation>
    <scope>NUCLEOTIDE SEQUENCE [LARGE SCALE GENOMIC DNA]</scope>
    <source>
        <strain evidence="3">CCUG 56608</strain>
    </source>
</reference>
<dbReference type="RefSeq" id="WP_379591357.1">
    <property type="nucleotide sequence ID" value="NZ_JBHTKK010000006.1"/>
</dbReference>
<sequence length="56" mass="6237">MHETAEQIKIDQTEQTFSWCLVAEAVPMEIGRLGRSGSYTPCPALKIEGRSNEKQA</sequence>